<keyword evidence="11" id="KW-1185">Reference proteome</keyword>
<dbReference type="EMBL" id="MTKS01000039">
    <property type="protein sequence ID" value="RWX52113.1"/>
    <property type="molecule type" value="Genomic_DNA"/>
</dbReference>
<dbReference type="Pfam" id="PF01678">
    <property type="entry name" value="DAP_epimerase"/>
    <property type="match status" value="2"/>
</dbReference>
<evidence type="ECO:0000256" key="7">
    <source>
        <dbReference type="ARBA" id="ARBA00051712"/>
    </source>
</evidence>
<feature type="site" description="Could be important to modulate the pK values of the two catalytic cysteine residues" evidence="8">
    <location>
        <position position="153"/>
    </location>
</feature>
<feature type="binding site" evidence="8">
    <location>
        <position position="18"/>
    </location>
    <ligand>
        <name>substrate</name>
    </ligand>
</feature>
<dbReference type="Proteomes" id="UP000288892">
    <property type="component" value="Unassembled WGS sequence"/>
</dbReference>
<comment type="catalytic activity">
    <reaction evidence="7 8">
        <text>(2S,6S)-2,6-diaminopimelate = meso-2,6-diaminopimelate</text>
        <dbReference type="Rhea" id="RHEA:15393"/>
        <dbReference type="ChEBI" id="CHEBI:57609"/>
        <dbReference type="ChEBI" id="CHEBI:57791"/>
        <dbReference type="EC" id="5.1.1.7"/>
    </reaction>
</comment>
<sequence>MQTPDFPVPFVKMSGTGNDFIIIDHRKPLLAPEAMAEFAAKVCRRKFSAGADGLILIEDSSEADFQWQFFNADGSVAEMCGNGARCAARFAFLQGIAPAHMRFATLAGIIEASVSAKDVAVKMTDPVGLNIHQRIMAEGKEYTVHSIDTGVPHAVLFVDDIDQADVRALGSLIRHHEAFMPGGTNVNFVQRQGDAIKVRTYERGVEDETLACGTGAAASAIIAAFLDQAASPVDIITSGNDRLTILFDRKEDKVSGRDDIVYNVFLKGLAHTIYSGALDAEALL</sequence>
<dbReference type="GO" id="GO:0008837">
    <property type="term" value="F:diaminopimelate epimerase activity"/>
    <property type="evidence" value="ECO:0007669"/>
    <property type="project" value="UniProtKB-UniRule"/>
</dbReference>
<dbReference type="InterPro" id="IPR001653">
    <property type="entry name" value="DAP_epimerase_DapF"/>
</dbReference>
<accession>A0A444JGB5</accession>
<evidence type="ECO:0000256" key="2">
    <source>
        <dbReference type="ARBA" id="ARBA00010219"/>
    </source>
</evidence>
<feature type="site" description="Could be important to modulate the pK values of the two catalytic cysteine residues" evidence="8">
    <location>
        <position position="202"/>
    </location>
</feature>
<keyword evidence="4 8" id="KW-0028">Amino-acid biosynthesis</keyword>
<feature type="binding site" evidence="8">
    <location>
        <position position="71"/>
    </location>
    <ligand>
        <name>substrate</name>
    </ligand>
</feature>
<dbReference type="PROSITE" id="PS01326">
    <property type="entry name" value="DAP_EPIMERASE"/>
    <property type="match status" value="1"/>
</dbReference>
<comment type="pathway">
    <text evidence="1 8">Amino-acid biosynthesis; L-lysine biosynthesis via DAP pathway; DL-2,6-diaminopimelate from LL-2,6-diaminopimelate: step 1/1.</text>
</comment>
<evidence type="ECO:0000256" key="6">
    <source>
        <dbReference type="ARBA" id="ARBA00023235"/>
    </source>
</evidence>
<keyword evidence="5 8" id="KW-0457">Lysine biosynthesis</keyword>
<organism evidence="10 11">
    <name type="scientific">Candidatus Electrothrix marina</name>
    <dbReference type="NCBI Taxonomy" id="1859130"/>
    <lineage>
        <taxon>Bacteria</taxon>
        <taxon>Pseudomonadati</taxon>
        <taxon>Thermodesulfobacteriota</taxon>
        <taxon>Desulfobulbia</taxon>
        <taxon>Desulfobulbales</taxon>
        <taxon>Desulfobulbaceae</taxon>
        <taxon>Candidatus Electrothrix</taxon>
    </lineage>
</organism>
<comment type="subunit">
    <text evidence="8">Homodimer.</text>
</comment>
<evidence type="ECO:0000256" key="8">
    <source>
        <dbReference type="HAMAP-Rule" id="MF_00197"/>
    </source>
</evidence>
<evidence type="ECO:0000313" key="11">
    <source>
        <dbReference type="Proteomes" id="UP000288892"/>
    </source>
</evidence>
<dbReference type="UniPathway" id="UPA00034">
    <property type="reaction ID" value="UER00025"/>
</dbReference>
<feature type="binding site" evidence="8">
    <location>
        <begin position="202"/>
        <end position="203"/>
    </location>
    <ligand>
        <name>substrate</name>
    </ligand>
</feature>
<keyword evidence="8" id="KW-0963">Cytoplasm</keyword>
<evidence type="ECO:0000256" key="1">
    <source>
        <dbReference type="ARBA" id="ARBA00005196"/>
    </source>
</evidence>
<feature type="binding site" evidence="8">
    <location>
        <position position="185"/>
    </location>
    <ligand>
        <name>substrate</name>
    </ligand>
</feature>
<gene>
    <name evidence="8" type="primary">dapF</name>
    <name evidence="10" type="ORF">VU01_10398</name>
</gene>
<proteinExistence type="inferred from homology"/>
<evidence type="ECO:0000256" key="5">
    <source>
        <dbReference type="ARBA" id="ARBA00023154"/>
    </source>
</evidence>
<evidence type="ECO:0000256" key="9">
    <source>
        <dbReference type="PROSITE-ProRule" id="PRU10125"/>
    </source>
</evidence>
<feature type="binding site" evidence="8">
    <location>
        <begin position="213"/>
        <end position="214"/>
    </location>
    <ligand>
        <name>substrate</name>
    </ligand>
</feature>
<comment type="caution">
    <text evidence="8">Lacks conserved residue(s) required for the propagation of feature annotation.</text>
</comment>
<dbReference type="PANTHER" id="PTHR31689:SF0">
    <property type="entry name" value="DIAMINOPIMELATE EPIMERASE"/>
    <property type="match status" value="1"/>
</dbReference>
<dbReference type="PANTHER" id="PTHR31689">
    <property type="entry name" value="DIAMINOPIMELATE EPIMERASE, CHLOROPLASTIC"/>
    <property type="match status" value="1"/>
</dbReference>
<comment type="function">
    <text evidence="8">Catalyzes the stereoinversion of LL-2,6-diaminopimelate (L,L-DAP) to meso-diaminopimelate (meso-DAP), a precursor of L-lysine and an essential component of the bacterial peptidoglycan.</text>
</comment>
<feature type="binding site" evidence="8">
    <location>
        <begin position="81"/>
        <end position="82"/>
    </location>
    <ligand>
        <name>substrate</name>
    </ligand>
</feature>
<evidence type="ECO:0000256" key="3">
    <source>
        <dbReference type="ARBA" id="ARBA00013080"/>
    </source>
</evidence>
<dbReference type="GO" id="GO:0005829">
    <property type="term" value="C:cytosol"/>
    <property type="evidence" value="ECO:0007669"/>
    <property type="project" value="TreeGrafter"/>
</dbReference>
<comment type="subcellular location">
    <subcellularLocation>
        <location evidence="8">Cytoplasm</location>
    </subcellularLocation>
</comment>
<reference evidence="10 11" key="1">
    <citation type="submission" date="2017-01" db="EMBL/GenBank/DDBJ databases">
        <title>The cable genome- insights into the physiology and evolution of filamentous bacteria capable of sulfide oxidation via long distance electron transfer.</title>
        <authorList>
            <person name="Schreiber L."/>
            <person name="Bjerg J.T."/>
            <person name="Boggild A."/>
            <person name="Van De Vossenberg J."/>
            <person name="Meysman F."/>
            <person name="Nielsen L.P."/>
            <person name="Schramm A."/>
            <person name="Kjeldsen K.U."/>
        </authorList>
    </citation>
    <scope>NUCLEOTIDE SEQUENCE [LARGE SCALE GENOMIC DNA]</scope>
    <source>
        <strain evidence="10">A5</strain>
    </source>
</reference>
<evidence type="ECO:0000256" key="4">
    <source>
        <dbReference type="ARBA" id="ARBA00022605"/>
    </source>
</evidence>
<feature type="active site" description="Proton donor" evidence="8">
    <location>
        <position position="80"/>
    </location>
</feature>
<dbReference type="NCBIfam" id="TIGR00652">
    <property type="entry name" value="DapF"/>
    <property type="match status" value="1"/>
</dbReference>
<dbReference type="AlphaFoldDB" id="A0A444JGB5"/>
<keyword evidence="6 8" id="KW-0413">Isomerase</keyword>
<comment type="similarity">
    <text evidence="2 8">Belongs to the diaminopimelate epimerase family.</text>
</comment>
<dbReference type="Gene3D" id="3.10.310.10">
    <property type="entry name" value="Diaminopimelate Epimerase, Chain A, domain 1"/>
    <property type="match status" value="2"/>
</dbReference>
<comment type="caution">
    <text evidence="10">The sequence shown here is derived from an EMBL/GenBank/DDBJ whole genome shotgun (WGS) entry which is preliminary data.</text>
</comment>
<feature type="active site" description="Proton acceptor" evidence="8">
    <location>
        <position position="212"/>
    </location>
</feature>
<dbReference type="EC" id="5.1.1.7" evidence="3 8"/>
<evidence type="ECO:0000313" key="10">
    <source>
        <dbReference type="EMBL" id="RWX52113.1"/>
    </source>
</evidence>
<protein>
    <recommendedName>
        <fullName evidence="3 8">Diaminopimelate epimerase</fullName>
        <shortName evidence="8">DAP epimerase</shortName>
        <ecNumber evidence="3 8">5.1.1.7</ecNumber>
    </recommendedName>
    <alternativeName>
        <fullName evidence="8">PLP-independent amino acid racemase</fullName>
    </alternativeName>
</protein>
<dbReference type="HAMAP" id="MF_00197">
    <property type="entry name" value="DAP_epimerase"/>
    <property type="match status" value="1"/>
</dbReference>
<dbReference type="SUPFAM" id="SSF54506">
    <property type="entry name" value="Diaminopimelate epimerase-like"/>
    <property type="match status" value="2"/>
</dbReference>
<feature type="active site" evidence="9">
    <location>
        <position position="80"/>
    </location>
</feature>
<dbReference type="InterPro" id="IPR018510">
    <property type="entry name" value="DAP_epimerase_AS"/>
</dbReference>
<dbReference type="GO" id="GO:0009089">
    <property type="term" value="P:lysine biosynthetic process via diaminopimelate"/>
    <property type="evidence" value="ECO:0007669"/>
    <property type="project" value="UniProtKB-UniRule"/>
</dbReference>
<name>A0A444JGB5_9BACT</name>